<proteinExistence type="predicted"/>
<name>A0A0V0QPM9_PSEPJ</name>
<accession>A0A0V0QPM9</accession>
<keyword evidence="2 4" id="KW-0863">Zinc-finger</keyword>
<dbReference type="Gene3D" id="1.10.8.1320">
    <property type="match status" value="1"/>
</dbReference>
<keyword evidence="8" id="KW-1185">Reference proteome</keyword>
<evidence type="ECO:0000313" key="7">
    <source>
        <dbReference type="EMBL" id="KRX03973.1"/>
    </source>
</evidence>
<protein>
    <submittedName>
        <fullName evidence="7">TRAF-like protein</fullName>
    </submittedName>
</protein>
<dbReference type="InterPro" id="IPR001841">
    <property type="entry name" value="Znf_RING"/>
</dbReference>
<dbReference type="GO" id="GO:0005739">
    <property type="term" value="C:mitochondrion"/>
    <property type="evidence" value="ECO:0007669"/>
    <property type="project" value="TreeGrafter"/>
</dbReference>
<keyword evidence="1" id="KW-0479">Metal-binding</keyword>
<keyword evidence="3" id="KW-0862">Zinc</keyword>
<evidence type="ECO:0000256" key="4">
    <source>
        <dbReference type="PROSITE-ProRule" id="PRU00175"/>
    </source>
</evidence>
<feature type="domain" description="RING-type" evidence="6">
    <location>
        <begin position="240"/>
        <end position="280"/>
    </location>
</feature>
<dbReference type="InterPro" id="IPR051986">
    <property type="entry name" value="Innate_Immune_Apopt_Reg"/>
</dbReference>
<evidence type="ECO:0000259" key="6">
    <source>
        <dbReference type="PROSITE" id="PS50089"/>
    </source>
</evidence>
<reference evidence="7 8" key="1">
    <citation type="journal article" date="2015" name="Sci. Rep.">
        <title>Genome of the facultative scuticociliatosis pathogen Pseudocohnilembus persalinus provides insight into its virulence through horizontal gene transfer.</title>
        <authorList>
            <person name="Xiong J."/>
            <person name="Wang G."/>
            <person name="Cheng J."/>
            <person name="Tian M."/>
            <person name="Pan X."/>
            <person name="Warren A."/>
            <person name="Jiang C."/>
            <person name="Yuan D."/>
            <person name="Miao W."/>
        </authorList>
    </citation>
    <scope>NUCLEOTIDE SEQUENCE [LARGE SCALE GENOMIC DNA]</scope>
    <source>
        <strain evidence="7">36N120E</strain>
    </source>
</reference>
<dbReference type="EMBL" id="LDAU01000122">
    <property type="protein sequence ID" value="KRX03973.1"/>
    <property type="molecule type" value="Genomic_DNA"/>
</dbReference>
<dbReference type="InterPro" id="IPR049439">
    <property type="entry name" value="TRAFD1-XIAF1_Znf"/>
</dbReference>
<dbReference type="AlphaFoldDB" id="A0A0V0QPM9"/>
<dbReference type="PROSITE" id="PS50089">
    <property type="entry name" value="ZF_RING_2"/>
    <property type="match status" value="1"/>
</dbReference>
<feature type="region of interest" description="Disordered" evidence="5">
    <location>
        <begin position="503"/>
        <end position="525"/>
    </location>
</feature>
<evidence type="ECO:0000256" key="2">
    <source>
        <dbReference type="ARBA" id="ARBA00022771"/>
    </source>
</evidence>
<evidence type="ECO:0000256" key="1">
    <source>
        <dbReference type="ARBA" id="ARBA00022723"/>
    </source>
</evidence>
<dbReference type="Proteomes" id="UP000054937">
    <property type="component" value="Unassembled WGS sequence"/>
</dbReference>
<dbReference type="SUPFAM" id="SSF49599">
    <property type="entry name" value="TRAF domain-like"/>
    <property type="match status" value="1"/>
</dbReference>
<feature type="compositionally biased region" description="Basic and acidic residues" evidence="5">
    <location>
        <begin position="512"/>
        <end position="525"/>
    </location>
</feature>
<gene>
    <name evidence="7" type="ORF">PPERSA_12420</name>
</gene>
<dbReference type="OrthoDB" id="193703at2759"/>
<dbReference type="Gene3D" id="3.30.40.10">
    <property type="entry name" value="Zinc/RING finger domain, C3HC4 (zinc finger)"/>
    <property type="match status" value="2"/>
</dbReference>
<sequence>MKKEYSSQQEVALLKKLSKKQQTEDGKVRCSNCGKQIVESKIEMHEGYCIKNCKKCPYCSEFMTDDMLEEHIEQSHVKCAYCNKRIDVNLQEAHQKVCLKGGRKCRFCDVSVQLEKLPEHEERCGAQTDNCLYCFKFILKKEMNLHDKICPMKNEQFTLAPLLKQQSVVKQSKLDFLNDLKNEIIIFSEQSNISKGQAIYLFNEYGWDLEKSPIFPTLAFAPYTKEEQQQQDQGKNLSNCLVCLQKLGEKNFYALRCGHRACDDCFKQWVLNSFQNGPLCLDTKCLFDGCQERVGPEGFEKYLQENEIQKYWGFVQQSALHTHPYFLMCPNPKCQSILRQKSLGSEEKIHMRKKQFNAVCDECQTSKLELGKIPEQLNFLSFDQFSEVYFKSYSLILEAQIICQWCNIIDLYQLYPQPVVQIWVEQQLKNQIKSIEKILCNPEFSLDEFNHLKQLKITISKLIKDIYEAFQGISQKKNLDPEIVNKVLNDHINLIDTVEQEEVNPFQPSNEIQRDQEEQDKKQQEIAKIDEEQQQQDKYFKELTEVKCVECKKNKATIEQQYCNQCFNQLYCYNEDDYEYDDDNDYNDDINDDDNDIMEEDNQQNIKNEIKTEQEKNNKMELEEDQQYHNIKQDMNQEQLFNDKNKETNNRDQGQNIEQNKEEQKIIEKKDKEQNQDQENQQQDIQFNQQNQNQMCQICNSNKSTMDGGYCDNCFELCFG</sequence>
<dbReference type="PANTHER" id="PTHR16295:SF10">
    <property type="entry name" value="EXPRESSED PROTEIN"/>
    <property type="match status" value="1"/>
</dbReference>
<evidence type="ECO:0000313" key="8">
    <source>
        <dbReference type="Proteomes" id="UP000054937"/>
    </source>
</evidence>
<dbReference type="SUPFAM" id="SSF57850">
    <property type="entry name" value="RING/U-box"/>
    <property type="match status" value="1"/>
</dbReference>
<dbReference type="PANTHER" id="PTHR16295">
    <property type="entry name" value="TRAF-TYPE ZINC FINGER PROTEIN-RELATED"/>
    <property type="match status" value="1"/>
</dbReference>
<dbReference type="InParanoid" id="A0A0V0QPM9"/>
<organism evidence="7 8">
    <name type="scientific">Pseudocohnilembus persalinus</name>
    <name type="common">Ciliate</name>
    <dbReference type="NCBI Taxonomy" id="266149"/>
    <lineage>
        <taxon>Eukaryota</taxon>
        <taxon>Sar</taxon>
        <taxon>Alveolata</taxon>
        <taxon>Ciliophora</taxon>
        <taxon>Intramacronucleata</taxon>
        <taxon>Oligohymenophorea</taxon>
        <taxon>Scuticociliatia</taxon>
        <taxon>Philasterida</taxon>
        <taxon>Pseudocohnilembidae</taxon>
        <taxon>Pseudocohnilembus</taxon>
    </lineage>
</organism>
<dbReference type="InterPro" id="IPR013083">
    <property type="entry name" value="Znf_RING/FYVE/PHD"/>
</dbReference>
<evidence type="ECO:0000256" key="5">
    <source>
        <dbReference type="SAM" id="MobiDB-lite"/>
    </source>
</evidence>
<dbReference type="Pfam" id="PF21366">
    <property type="entry name" value="TRAFD1-XIAF1_ZnF"/>
    <property type="match status" value="1"/>
</dbReference>
<comment type="caution">
    <text evidence="7">The sequence shown here is derived from an EMBL/GenBank/DDBJ whole genome shotgun (WGS) entry which is preliminary data.</text>
</comment>
<evidence type="ECO:0000256" key="3">
    <source>
        <dbReference type="ARBA" id="ARBA00022833"/>
    </source>
</evidence>
<dbReference type="GO" id="GO:0008270">
    <property type="term" value="F:zinc ion binding"/>
    <property type="evidence" value="ECO:0007669"/>
    <property type="project" value="UniProtKB-KW"/>
</dbReference>